<evidence type="ECO:0000313" key="5">
    <source>
        <dbReference type="EMBL" id="EJK72671.1"/>
    </source>
</evidence>
<feature type="region of interest" description="Disordered" evidence="3">
    <location>
        <begin position="213"/>
        <end position="233"/>
    </location>
</feature>
<evidence type="ECO:0000256" key="1">
    <source>
        <dbReference type="ARBA" id="ARBA00006347"/>
    </source>
</evidence>
<evidence type="ECO:0000256" key="3">
    <source>
        <dbReference type="SAM" id="MobiDB-lite"/>
    </source>
</evidence>
<dbReference type="InterPro" id="IPR017937">
    <property type="entry name" value="Thioredoxin_CS"/>
</dbReference>
<gene>
    <name evidence="5" type="ORF">THAOC_05773</name>
</gene>
<dbReference type="GO" id="GO:0006457">
    <property type="term" value="P:protein folding"/>
    <property type="evidence" value="ECO:0007669"/>
    <property type="project" value="TreeGrafter"/>
</dbReference>
<organism evidence="5 6">
    <name type="scientific">Thalassiosira oceanica</name>
    <name type="common">Marine diatom</name>
    <dbReference type="NCBI Taxonomy" id="159749"/>
    <lineage>
        <taxon>Eukaryota</taxon>
        <taxon>Sar</taxon>
        <taxon>Stramenopiles</taxon>
        <taxon>Ochrophyta</taxon>
        <taxon>Bacillariophyta</taxon>
        <taxon>Coscinodiscophyceae</taxon>
        <taxon>Thalassiosirophycidae</taxon>
        <taxon>Thalassiosirales</taxon>
        <taxon>Thalassiosiraceae</taxon>
        <taxon>Thalassiosira</taxon>
    </lineage>
</organism>
<keyword evidence="6" id="KW-1185">Reference proteome</keyword>
<proteinExistence type="inferred from homology"/>
<evidence type="ECO:0000256" key="2">
    <source>
        <dbReference type="ARBA" id="ARBA00022729"/>
    </source>
</evidence>
<dbReference type="PANTHER" id="PTHR45672">
    <property type="entry name" value="PROTEIN DISULFIDE-ISOMERASE C17H9.14C-RELATED"/>
    <property type="match status" value="1"/>
</dbReference>
<dbReference type="PROSITE" id="PS51352">
    <property type="entry name" value="THIOREDOXIN_2"/>
    <property type="match status" value="1"/>
</dbReference>
<comment type="similarity">
    <text evidence="1">Belongs to the protein disulfide isomerase family.</text>
</comment>
<dbReference type="PROSITE" id="PS00194">
    <property type="entry name" value="THIOREDOXIN_1"/>
    <property type="match status" value="1"/>
</dbReference>
<feature type="non-terminal residue" evidence="5">
    <location>
        <position position="1"/>
    </location>
</feature>
<name>K0TGE8_THAOC</name>
<evidence type="ECO:0000259" key="4">
    <source>
        <dbReference type="PROSITE" id="PS51352"/>
    </source>
</evidence>
<dbReference type="InterPro" id="IPR036249">
    <property type="entry name" value="Thioredoxin-like_sf"/>
</dbReference>
<dbReference type="OrthoDB" id="43736at2759"/>
<dbReference type="InterPro" id="IPR051063">
    <property type="entry name" value="PDI"/>
</dbReference>
<sequence length="260" mass="28526">SASDSNPPGRGSKGKVRLDESMMHGPRLILLSGVLASTGAYTYEAPGRDPVSIDNVRNSEEAVRLTADNFDDAVDGKLVFVKMYSPYCPHCREMAGAWNDLARHYAGRDDVLIGSVDCTDSPGGKRLCGRHRVMGLPHVLYGDGNHGGIFLEEYGGDKDFGSLRSWADEKLVPTCNPGRLDACTDEERVLVETFVAMSRSELAAAARALEGEEEDARGRFDESHRAMQRDHDAGLTEKEIKIAKAERSIRLIREVMATKQ</sequence>
<dbReference type="InterPro" id="IPR013766">
    <property type="entry name" value="Thioredoxin_domain"/>
</dbReference>
<dbReference type="AlphaFoldDB" id="K0TGE8"/>
<feature type="compositionally biased region" description="Basic and acidic residues" evidence="3">
    <location>
        <begin position="216"/>
        <end position="233"/>
    </location>
</feature>
<accession>K0TGE8</accession>
<dbReference type="Proteomes" id="UP000266841">
    <property type="component" value="Unassembled WGS sequence"/>
</dbReference>
<dbReference type="SUPFAM" id="SSF52833">
    <property type="entry name" value="Thioredoxin-like"/>
    <property type="match status" value="1"/>
</dbReference>
<dbReference type="Gene3D" id="3.40.30.10">
    <property type="entry name" value="Glutaredoxin"/>
    <property type="match status" value="1"/>
</dbReference>
<evidence type="ECO:0000313" key="6">
    <source>
        <dbReference type="Proteomes" id="UP000266841"/>
    </source>
</evidence>
<feature type="domain" description="Thioredoxin" evidence="4">
    <location>
        <begin position="34"/>
        <end position="172"/>
    </location>
</feature>
<dbReference type="EMBL" id="AGNL01005493">
    <property type="protein sequence ID" value="EJK72671.1"/>
    <property type="molecule type" value="Genomic_DNA"/>
</dbReference>
<dbReference type="eggNOG" id="KOG0191">
    <property type="taxonomic scope" value="Eukaryota"/>
</dbReference>
<dbReference type="GO" id="GO:0003756">
    <property type="term" value="F:protein disulfide isomerase activity"/>
    <property type="evidence" value="ECO:0007669"/>
    <property type="project" value="TreeGrafter"/>
</dbReference>
<dbReference type="GO" id="GO:0005783">
    <property type="term" value="C:endoplasmic reticulum"/>
    <property type="evidence" value="ECO:0007669"/>
    <property type="project" value="TreeGrafter"/>
</dbReference>
<reference evidence="5 6" key="1">
    <citation type="journal article" date="2012" name="Genome Biol.">
        <title>Genome and low-iron response of an oceanic diatom adapted to chronic iron limitation.</title>
        <authorList>
            <person name="Lommer M."/>
            <person name="Specht M."/>
            <person name="Roy A.S."/>
            <person name="Kraemer L."/>
            <person name="Andreson R."/>
            <person name="Gutowska M.A."/>
            <person name="Wolf J."/>
            <person name="Bergner S.V."/>
            <person name="Schilhabel M.B."/>
            <person name="Klostermeier U.C."/>
            <person name="Beiko R.G."/>
            <person name="Rosenstiel P."/>
            <person name="Hippler M."/>
            <person name="Laroche J."/>
        </authorList>
    </citation>
    <scope>NUCLEOTIDE SEQUENCE [LARGE SCALE GENOMIC DNA]</scope>
    <source>
        <strain evidence="5 6">CCMP1005</strain>
    </source>
</reference>
<dbReference type="OMA" id="ESHRAMQ"/>
<dbReference type="PANTHER" id="PTHR45672:SF3">
    <property type="entry name" value="THIOREDOXIN DOMAIN-CONTAINING PROTEIN 5"/>
    <property type="match status" value="1"/>
</dbReference>
<comment type="caution">
    <text evidence="5">The sequence shown here is derived from an EMBL/GenBank/DDBJ whole genome shotgun (WGS) entry which is preliminary data.</text>
</comment>
<protein>
    <recommendedName>
        <fullName evidence="4">Thioredoxin domain-containing protein</fullName>
    </recommendedName>
</protein>
<dbReference type="Pfam" id="PF00085">
    <property type="entry name" value="Thioredoxin"/>
    <property type="match status" value="1"/>
</dbReference>
<keyword evidence="2" id="KW-0732">Signal</keyword>
<dbReference type="CDD" id="cd02961">
    <property type="entry name" value="PDI_a_family"/>
    <property type="match status" value="1"/>
</dbReference>